<dbReference type="CDD" id="cd09160">
    <property type="entry name" value="PLDc_SMU_988_like_2"/>
    <property type="match status" value="1"/>
</dbReference>
<dbReference type="InterPro" id="IPR022924">
    <property type="entry name" value="Cardiolipin_synthase"/>
</dbReference>
<dbReference type="InterPro" id="IPR001736">
    <property type="entry name" value="PLipase_D/transphosphatidylase"/>
</dbReference>
<dbReference type="GO" id="GO:0005886">
    <property type="term" value="C:plasma membrane"/>
    <property type="evidence" value="ECO:0007669"/>
    <property type="project" value="UniProtKB-SubCell"/>
</dbReference>
<keyword evidence="10" id="KW-0594">Phospholipid biosynthesis</keyword>
<dbReference type="GO" id="GO:0032049">
    <property type="term" value="P:cardiolipin biosynthetic process"/>
    <property type="evidence" value="ECO:0007669"/>
    <property type="project" value="UniProtKB-UniRule"/>
</dbReference>
<name>A0A9D1WXJ3_9FIRM</name>
<comment type="caution">
    <text evidence="15">The sequence shown here is derived from an EMBL/GenBank/DDBJ whole genome shotgun (WGS) entry which is preliminary data.</text>
</comment>
<evidence type="ECO:0000256" key="4">
    <source>
        <dbReference type="ARBA" id="ARBA00022679"/>
    </source>
</evidence>
<sequence>MKVTKNLAKIISKTLKFLQRRLVIVVLLILIQVVWMTYMVTVIGENYKLVQMLLELFSLVVVIYLVNKEENPAYKLAWTIPILIFPLFGGLMYLVLGDKQPARDLRLRLEESISETEFLLGQEYHVIENLKRENPQAASQAVYIDQYGGYPIYQNSNTKYYASGEAMFDDLLQSLRSAKHYIFMEFFIVSQGYMWDTILEILKDRVNDGVEVRFMYDDVGCVDQLPYKYYKELEKYGIMAVAFNPIKPLISTAWNNRDHRKVVVVDGHTAYTGGLNLADEYINRIERFGYWKDAGLQVTGDAVWNFTVMFLQVWNAIRKTDEGFGAFLPHKHHKADFPGKGYVQPYADNPLDRETVGENVYLNIINSSVHYVYMYTPYLIIDNEMITALCLASKRGVDVRIVTPAIPDKKAVFLLTQSYYRQLVEAGIKIYQYTPGFIHAKCFLCDDKIATVGTINMDFRSLYLHFENGVFMYQTEVIPQLKEDMFETFEQSQLITKEMCAGTLPKRLAQSMLRILAPLL</sequence>
<keyword evidence="3" id="KW-0444">Lipid biosynthesis</keyword>
<dbReference type="Pfam" id="PF13396">
    <property type="entry name" value="PLDc_N"/>
    <property type="match status" value="1"/>
</dbReference>
<proteinExistence type="predicted"/>
<dbReference type="Gene3D" id="3.30.870.10">
    <property type="entry name" value="Endonuclease Chain A"/>
    <property type="match status" value="2"/>
</dbReference>
<keyword evidence="5 13" id="KW-0812">Transmembrane</keyword>
<feature type="transmembrane region" description="Helical" evidence="13">
    <location>
        <begin position="78"/>
        <end position="96"/>
    </location>
</feature>
<reference evidence="15" key="2">
    <citation type="submission" date="2021-04" db="EMBL/GenBank/DDBJ databases">
        <authorList>
            <person name="Gilroy R."/>
        </authorList>
    </citation>
    <scope>NUCLEOTIDE SEQUENCE</scope>
    <source>
        <strain evidence="15">CHK191-13928</strain>
    </source>
</reference>
<dbReference type="NCBIfam" id="TIGR04265">
    <property type="entry name" value="bac_cardiolipin"/>
    <property type="match status" value="1"/>
</dbReference>
<evidence type="ECO:0000259" key="14">
    <source>
        <dbReference type="PROSITE" id="PS50035"/>
    </source>
</evidence>
<keyword evidence="9 13" id="KW-0472">Membrane</keyword>
<accession>A0A9D1WXJ3</accession>
<dbReference type="PANTHER" id="PTHR21248">
    <property type="entry name" value="CARDIOLIPIN SYNTHASE"/>
    <property type="match status" value="1"/>
</dbReference>
<protein>
    <recommendedName>
        <fullName evidence="12">Cardiolipin synthase</fullName>
        <ecNumber evidence="12">2.7.8.-</ecNumber>
    </recommendedName>
</protein>
<dbReference type="PANTHER" id="PTHR21248:SF22">
    <property type="entry name" value="PHOSPHOLIPASE D"/>
    <property type="match status" value="1"/>
</dbReference>
<keyword evidence="7 13" id="KW-1133">Transmembrane helix</keyword>
<evidence type="ECO:0000256" key="11">
    <source>
        <dbReference type="ARBA" id="ARBA00023264"/>
    </source>
</evidence>
<evidence type="ECO:0000256" key="10">
    <source>
        <dbReference type="ARBA" id="ARBA00023209"/>
    </source>
</evidence>
<evidence type="ECO:0000256" key="12">
    <source>
        <dbReference type="NCBIfam" id="TIGR04265"/>
    </source>
</evidence>
<evidence type="ECO:0000256" key="1">
    <source>
        <dbReference type="ARBA" id="ARBA00004651"/>
    </source>
</evidence>
<keyword evidence="4" id="KW-0808">Transferase</keyword>
<evidence type="ECO:0000256" key="5">
    <source>
        <dbReference type="ARBA" id="ARBA00022692"/>
    </source>
</evidence>
<dbReference type="InterPro" id="IPR027379">
    <property type="entry name" value="CLS_N"/>
</dbReference>
<evidence type="ECO:0000313" key="16">
    <source>
        <dbReference type="Proteomes" id="UP000886721"/>
    </source>
</evidence>
<dbReference type="SUPFAM" id="SSF56024">
    <property type="entry name" value="Phospholipase D/nuclease"/>
    <property type="match status" value="2"/>
</dbReference>
<dbReference type="PROSITE" id="PS50035">
    <property type="entry name" value="PLD"/>
    <property type="match status" value="2"/>
</dbReference>
<keyword evidence="8" id="KW-0443">Lipid metabolism</keyword>
<evidence type="ECO:0000256" key="6">
    <source>
        <dbReference type="ARBA" id="ARBA00022737"/>
    </source>
</evidence>
<feature type="domain" description="PLD phosphodiesterase" evidence="14">
    <location>
        <begin position="434"/>
        <end position="461"/>
    </location>
</feature>
<feature type="transmembrane region" description="Helical" evidence="13">
    <location>
        <begin position="21"/>
        <end position="43"/>
    </location>
</feature>
<evidence type="ECO:0000256" key="9">
    <source>
        <dbReference type="ARBA" id="ARBA00023136"/>
    </source>
</evidence>
<feature type="transmembrane region" description="Helical" evidence="13">
    <location>
        <begin position="49"/>
        <end position="66"/>
    </location>
</feature>
<evidence type="ECO:0000256" key="8">
    <source>
        <dbReference type="ARBA" id="ARBA00023098"/>
    </source>
</evidence>
<feature type="domain" description="PLD phosphodiesterase" evidence="14">
    <location>
        <begin position="254"/>
        <end position="281"/>
    </location>
</feature>
<dbReference type="EMBL" id="DXEM01000040">
    <property type="protein sequence ID" value="HIX69084.1"/>
    <property type="molecule type" value="Genomic_DNA"/>
</dbReference>
<reference evidence="15" key="1">
    <citation type="journal article" date="2021" name="PeerJ">
        <title>Extensive microbial diversity within the chicken gut microbiome revealed by metagenomics and culture.</title>
        <authorList>
            <person name="Gilroy R."/>
            <person name="Ravi A."/>
            <person name="Getino M."/>
            <person name="Pursley I."/>
            <person name="Horton D.L."/>
            <person name="Alikhan N.F."/>
            <person name="Baker D."/>
            <person name="Gharbi K."/>
            <person name="Hall N."/>
            <person name="Watson M."/>
            <person name="Adriaenssens E.M."/>
            <person name="Foster-Nyarko E."/>
            <person name="Jarju S."/>
            <person name="Secka A."/>
            <person name="Antonio M."/>
            <person name="Oren A."/>
            <person name="Chaudhuri R.R."/>
            <person name="La Ragione R."/>
            <person name="Hildebrand F."/>
            <person name="Pallen M.J."/>
        </authorList>
    </citation>
    <scope>NUCLEOTIDE SEQUENCE</scope>
    <source>
        <strain evidence="15">CHK191-13928</strain>
    </source>
</reference>
<comment type="subcellular location">
    <subcellularLocation>
        <location evidence="1">Cell membrane</location>
        <topology evidence="1">Multi-pass membrane protein</topology>
    </subcellularLocation>
</comment>
<evidence type="ECO:0000256" key="7">
    <source>
        <dbReference type="ARBA" id="ARBA00022989"/>
    </source>
</evidence>
<dbReference type="Proteomes" id="UP000886721">
    <property type="component" value="Unassembled WGS sequence"/>
</dbReference>
<keyword evidence="2" id="KW-1003">Cell membrane</keyword>
<dbReference type="EC" id="2.7.8.-" evidence="12"/>
<keyword evidence="6" id="KW-0677">Repeat</keyword>
<dbReference type="SMART" id="SM00155">
    <property type="entry name" value="PLDc"/>
    <property type="match status" value="2"/>
</dbReference>
<dbReference type="CDD" id="cd09154">
    <property type="entry name" value="PLDc_SMU_988_like_1"/>
    <property type="match status" value="1"/>
</dbReference>
<dbReference type="InterPro" id="IPR025202">
    <property type="entry name" value="PLD-like_dom"/>
</dbReference>
<dbReference type="AlphaFoldDB" id="A0A9D1WXJ3"/>
<evidence type="ECO:0000256" key="3">
    <source>
        <dbReference type="ARBA" id="ARBA00022516"/>
    </source>
</evidence>
<evidence type="ECO:0000256" key="13">
    <source>
        <dbReference type="SAM" id="Phobius"/>
    </source>
</evidence>
<evidence type="ECO:0000313" key="15">
    <source>
        <dbReference type="EMBL" id="HIX69084.1"/>
    </source>
</evidence>
<keyword evidence="11" id="KW-1208">Phospholipid metabolism</keyword>
<dbReference type="GO" id="GO:0008808">
    <property type="term" value="F:cardiolipin synthase activity"/>
    <property type="evidence" value="ECO:0007669"/>
    <property type="project" value="UniProtKB-UniRule"/>
</dbReference>
<organism evidence="15 16">
    <name type="scientific">Candidatus Anaerostipes excrementavium</name>
    <dbReference type="NCBI Taxonomy" id="2838463"/>
    <lineage>
        <taxon>Bacteria</taxon>
        <taxon>Bacillati</taxon>
        <taxon>Bacillota</taxon>
        <taxon>Clostridia</taxon>
        <taxon>Lachnospirales</taxon>
        <taxon>Lachnospiraceae</taxon>
        <taxon>Anaerostipes</taxon>
    </lineage>
</organism>
<gene>
    <name evidence="15" type="primary">cls</name>
    <name evidence="15" type="ORF">H9735_13325</name>
</gene>
<evidence type="ECO:0000256" key="2">
    <source>
        <dbReference type="ARBA" id="ARBA00022475"/>
    </source>
</evidence>
<dbReference type="Pfam" id="PF13091">
    <property type="entry name" value="PLDc_2"/>
    <property type="match status" value="2"/>
</dbReference>